<feature type="transmembrane region" description="Helical" evidence="1">
    <location>
        <begin position="163"/>
        <end position="184"/>
    </location>
</feature>
<dbReference type="NCBIfam" id="TIGR03733">
    <property type="entry name" value="lanti_perm_MutG"/>
    <property type="match status" value="1"/>
</dbReference>
<evidence type="ECO:0000256" key="1">
    <source>
        <dbReference type="SAM" id="Phobius"/>
    </source>
</evidence>
<dbReference type="InterPro" id="IPR022294">
    <property type="entry name" value="ABC-transptr_permeasesu"/>
</dbReference>
<proteinExistence type="predicted"/>
<dbReference type="Proteomes" id="UP000005435">
    <property type="component" value="Chromosome"/>
</dbReference>
<dbReference type="RefSeq" id="WP_014254099.1">
    <property type="nucleotide sequence ID" value="NC_016627.1"/>
</dbReference>
<evidence type="ECO:0000313" key="2">
    <source>
        <dbReference type="EMBL" id="AEV67471.1"/>
    </source>
</evidence>
<keyword evidence="1" id="KW-0812">Transmembrane</keyword>
<sequence length="258" mass="28364" precursor="true">MKILASEWIKTRRTPIRWIVFLAPLIFAAFVIGYYSLRTISTDIQASIYQVFFGVWTTIIIPFGSGLIPGLMIQQEESAGGFNGLLGSKSPRQKLYLGKLTILILSATGSIMAATILLVLGFNVLLKLPISWPIFIAGAIMAAIGTIPLLAIYLWISFAWGMGASIGIGGAGLLIAVLMGTSLGDEVWRFVPWAWPIRLSMLPGVYLIYEPGKDILTNTGLIINQAIIGIMISLMFFSVVLFGGLHWFKSWEGRKEYE</sequence>
<feature type="transmembrane region" description="Helical" evidence="1">
    <location>
        <begin position="132"/>
        <end position="156"/>
    </location>
</feature>
<dbReference type="Pfam" id="PF12730">
    <property type="entry name" value="ABC2_membrane_4"/>
    <property type="match status" value="1"/>
</dbReference>
<dbReference type="CDD" id="cd21808">
    <property type="entry name" value="ABC-2_lan_permease_MutG"/>
    <property type="match status" value="1"/>
</dbReference>
<feature type="transmembrane region" description="Helical" evidence="1">
    <location>
        <begin position="16"/>
        <end position="36"/>
    </location>
</feature>
<dbReference type="AlphaFoldDB" id="G8LVB7"/>
<dbReference type="HOGENOM" id="CLU_077103_0_1_9"/>
<keyword evidence="1" id="KW-1133">Transmembrane helix</keyword>
<dbReference type="EMBL" id="CP003065">
    <property type="protein sequence ID" value="AEV67471.1"/>
    <property type="molecule type" value="Genomic_DNA"/>
</dbReference>
<dbReference type="KEGG" id="ccl:Clocl_0771"/>
<accession>G8LVB7</accession>
<protein>
    <submittedName>
        <fullName evidence="2">Lantibiotic protection ABC transporter permease subunit, MutG family</fullName>
    </submittedName>
</protein>
<feature type="transmembrane region" description="Helical" evidence="1">
    <location>
        <begin position="221"/>
        <end position="248"/>
    </location>
</feature>
<feature type="transmembrane region" description="Helical" evidence="1">
    <location>
        <begin position="48"/>
        <end position="68"/>
    </location>
</feature>
<feature type="transmembrane region" description="Helical" evidence="1">
    <location>
        <begin position="100"/>
        <end position="126"/>
    </location>
</feature>
<evidence type="ECO:0000313" key="3">
    <source>
        <dbReference type="Proteomes" id="UP000005435"/>
    </source>
</evidence>
<dbReference type="eggNOG" id="COG4200">
    <property type="taxonomic scope" value="Bacteria"/>
</dbReference>
<name>G8LVB7_ACECE</name>
<organism evidence="2 3">
    <name type="scientific">Acetivibrio clariflavus (strain DSM 19732 / NBRC 101661 / EBR45)</name>
    <name type="common">Clostridium clariflavum</name>
    <dbReference type="NCBI Taxonomy" id="720554"/>
    <lineage>
        <taxon>Bacteria</taxon>
        <taxon>Bacillati</taxon>
        <taxon>Bacillota</taxon>
        <taxon>Clostridia</taxon>
        <taxon>Eubacteriales</taxon>
        <taxon>Oscillospiraceae</taxon>
        <taxon>Acetivibrio</taxon>
    </lineage>
</organism>
<gene>
    <name evidence="2" type="ordered locus">Clocl_0771</name>
</gene>
<keyword evidence="1" id="KW-0472">Membrane</keyword>
<keyword evidence="3" id="KW-1185">Reference proteome</keyword>
<reference evidence="2 3" key="2">
    <citation type="journal article" date="2012" name="Stand. Genomic Sci.">
        <title>Complete Genome Sequence of Clostridium clariflavum DSM 19732.</title>
        <authorList>
            <person name="Izquierdo J.A."/>
            <person name="Goodwin L."/>
            <person name="Davenport K.W."/>
            <person name="Teshima H."/>
            <person name="Bruce D."/>
            <person name="Detter C."/>
            <person name="Tapia R."/>
            <person name="Han S."/>
            <person name="Land M."/>
            <person name="Hauser L."/>
            <person name="Jeffries C.D."/>
            <person name="Han J."/>
            <person name="Pitluck S."/>
            <person name="Nolan M."/>
            <person name="Chen A."/>
            <person name="Huntemann M."/>
            <person name="Mavromatis K."/>
            <person name="Mikhailova N."/>
            <person name="Liolios K."/>
            <person name="Woyke T."/>
            <person name="Lynd L.R."/>
        </authorList>
    </citation>
    <scope>NUCLEOTIDE SEQUENCE [LARGE SCALE GENOMIC DNA]</scope>
    <source>
        <strain evidence="3">DSM 19732 / NBRC 101661 / EBR45</strain>
    </source>
</reference>
<reference evidence="3" key="1">
    <citation type="submission" date="2011-12" db="EMBL/GenBank/DDBJ databases">
        <title>Complete sequence of Clostridium clariflavum DSM 19732.</title>
        <authorList>
            <consortium name="US DOE Joint Genome Institute"/>
            <person name="Lucas S."/>
            <person name="Han J."/>
            <person name="Lapidus A."/>
            <person name="Cheng J.-F."/>
            <person name="Goodwin L."/>
            <person name="Pitluck S."/>
            <person name="Peters L."/>
            <person name="Teshima H."/>
            <person name="Detter J.C."/>
            <person name="Han C."/>
            <person name="Tapia R."/>
            <person name="Land M."/>
            <person name="Hauser L."/>
            <person name="Kyrpides N."/>
            <person name="Ivanova N."/>
            <person name="Pagani I."/>
            <person name="Kitzmiller T."/>
            <person name="Lynd L."/>
            <person name="Izquierdo J."/>
            <person name="Woyke T."/>
        </authorList>
    </citation>
    <scope>NUCLEOTIDE SEQUENCE [LARGE SCALE GENOMIC DNA]</scope>
    <source>
        <strain evidence="3">DSM 19732 / NBRC 101661 / EBR45</strain>
    </source>
</reference>
<dbReference type="STRING" id="720554.Clocl_0771"/>